<organism evidence="2 3">
    <name type="scientific">Dissostichus eleginoides</name>
    <name type="common">Patagonian toothfish</name>
    <name type="synonym">Dissostichus amissus</name>
    <dbReference type="NCBI Taxonomy" id="100907"/>
    <lineage>
        <taxon>Eukaryota</taxon>
        <taxon>Metazoa</taxon>
        <taxon>Chordata</taxon>
        <taxon>Craniata</taxon>
        <taxon>Vertebrata</taxon>
        <taxon>Euteleostomi</taxon>
        <taxon>Actinopterygii</taxon>
        <taxon>Neopterygii</taxon>
        <taxon>Teleostei</taxon>
        <taxon>Neoteleostei</taxon>
        <taxon>Acanthomorphata</taxon>
        <taxon>Eupercaria</taxon>
        <taxon>Perciformes</taxon>
        <taxon>Notothenioidei</taxon>
        <taxon>Nototheniidae</taxon>
        <taxon>Dissostichus</taxon>
    </lineage>
</organism>
<feature type="chain" id="PRO_5042135542" evidence="1">
    <location>
        <begin position="26"/>
        <end position="106"/>
    </location>
</feature>
<evidence type="ECO:0000313" key="2">
    <source>
        <dbReference type="EMBL" id="KAK1893956.1"/>
    </source>
</evidence>
<keyword evidence="3" id="KW-1185">Reference proteome</keyword>
<evidence type="ECO:0000313" key="3">
    <source>
        <dbReference type="Proteomes" id="UP001228049"/>
    </source>
</evidence>
<accession>A0AAD9C459</accession>
<dbReference type="EMBL" id="JASDAP010000011">
    <property type="protein sequence ID" value="KAK1893956.1"/>
    <property type="molecule type" value="Genomic_DNA"/>
</dbReference>
<gene>
    <name evidence="2" type="ORF">KUDE01_019417</name>
</gene>
<evidence type="ECO:0000256" key="1">
    <source>
        <dbReference type="SAM" id="SignalP"/>
    </source>
</evidence>
<proteinExistence type="predicted"/>
<feature type="signal peptide" evidence="1">
    <location>
        <begin position="1"/>
        <end position="25"/>
    </location>
</feature>
<name>A0AAD9C459_DISEL</name>
<sequence>MCAVKMPHLIKALVFLLCLLVTGECRKLRVRRWTGTVETQKHGASLAKKPPDVTKARKTKTEQLLKVDDHDFTMRPAFGAHTPFKRVLMNTFHNLTSKLKQFHMSD</sequence>
<reference evidence="2" key="1">
    <citation type="submission" date="2023-04" db="EMBL/GenBank/DDBJ databases">
        <title>Chromosome-level genome of Chaenocephalus aceratus.</title>
        <authorList>
            <person name="Park H."/>
        </authorList>
    </citation>
    <scope>NUCLEOTIDE SEQUENCE</scope>
    <source>
        <strain evidence="2">DE</strain>
        <tissue evidence="2">Muscle</tissue>
    </source>
</reference>
<dbReference type="AlphaFoldDB" id="A0AAD9C459"/>
<dbReference type="Proteomes" id="UP001228049">
    <property type="component" value="Unassembled WGS sequence"/>
</dbReference>
<comment type="caution">
    <text evidence="2">The sequence shown here is derived from an EMBL/GenBank/DDBJ whole genome shotgun (WGS) entry which is preliminary data.</text>
</comment>
<keyword evidence="1" id="KW-0732">Signal</keyword>
<protein>
    <submittedName>
        <fullName evidence="2">Gamma-aminobutyric acid receptor subunit rho-2</fullName>
    </submittedName>
</protein>
<keyword evidence="2" id="KW-0675">Receptor</keyword>